<organism evidence="2 3">
    <name type="scientific">Clostridium botulinum</name>
    <dbReference type="NCBI Taxonomy" id="1491"/>
    <lineage>
        <taxon>Bacteria</taxon>
        <taxon>Bacillati</taxon>
        <taxon>Bacillota</taxon>
        <taxon>Clostridia</taxon>
        <taxon>Eubacteriales</taxon>
        <taxon>Clostridiaceae</taxon>
        <taxon>Clostridium</taxon>
    </lineage>
</organism>
<proteinExistence type="predicted"/>
<name>A0A6M0V6Y3_CLOBO</name>
<comment type="caution">
    <text evidence="2">The sequence shown here is derived from an EMBL/GenBank/DDBJ whole genome shotgun (WGS) entry which is preliminary data.</text>
</comment>
<evidence type="ECO:0008006" key="4">
    <source>
        <dbReference type="Google" id="ProtNLM"/>
    </source>
</evidence>
<dbReference type="EMBL" id="SWOV01000031">
    <property type="protein sequence ID" value="NFF88481.1"/>
    <property type="molecule type" value="Genomic_DNA"/>
</dbReference>
<gene>
    <name evidence="2" type="ORF">FC774_11450</name>
</gene>
<evidence type="ECO:0000256" key="1">
    <source>
        <dbReference type="SAM" id="Coils"/>
    </source>
</evidence>
<accession>A0A6M0V6Y3</accession>
<evidence type="ECO:0000313" key="3">
    <source>
        <dbReference type="Proteomes" id="UP000476820"/>
    </source>
</evidence>
<reference evidence="2 3" key="1">
    <citation type="submission" date="2019-04" db="EMBL/GenBank/DDBJ databases">
        <title>Genome sequencing of Clostridium botulinum Groups I-IV and Clostridium butyricum.</title>
        <authorList>
            <person name="Brunt J."/>
            <person name="Van Vliet A.H.M."/>
            <person name="Stringer S.C."/>
            <person name="Carter A.T."/>
            <person name="Peck M.W."/>
        </authorList>
    </citation>
    <scope>NUCLEOTIDE SEQUENCE [LARGE SCALE GENOMIC DNA]</scope>
    <source>
        <strain evidence="2 3">1605</strain>
    </source>
</reference>
<keyword evidence="1" id="KW-0175">Coiled coil</keyword>
<feature type="coiled-coil region" evidence="1">
    <location>
        <begin position="34"/>
        <end position="99"/>
    </location>
</feature>
<dbReference type="RefSeq" id="WP_080442682.1">
    <property type="nucleotide sequence ID" value="NZ_LFPA01000088.1"/>
</dbReference>
<sequence length="206" mass="23139">MKFEELLKAQGLAEEQIKAVISAMSKEKIYTTKEENIEDRYSKLKGQKEDLETQLSTANITIKDLKKNNGDNEALQNTIKDHEATIETLKKDSEAKIRNITLDGAIEKALVGAKAKHSDLLSSKIDREKLLIGEDGKVSGLDEQLKSLKNDYKDLFESTVSGTTPVNDESSSSGITKEQFNKMGYKERVDLYNTNKDLYTQLSNQE</sequence>
<dbReference type="Pfam" id="PF06810">
    <property type="entry name" value="Phage_scaffold"/>
    <property type="match status" value="1"/>
</dbReference>
<protein>
    <recommendedName>
        <fullName evidence="4">Phage minor structural protein GP20</fullName>
    </recommendedName>
</protein>
<evidence type="ECO:0000313" key="2">
    <source>
        <dbReference type="EMBL" id="NFF88481.1"/>
    </source>
</evidence>
<dbReference type="AlphaFoldDB" id="A0A6M0V6Y3"/>
<dbReference type="InterPro" id="IPR009636">
    <property type="entry name" value="SCAF"/>
</dbReference>
<dbReference type="Proteomes" id="UP000476820">
    <property type="component" value="Unassembled WGS sequence"/>
</dbReference>